<reference evidence="3 4" key="1">
    <citation type="submission" date="2016-10" db="EMBL/GenBank/DDBJ databases">
        <authorList>
            <person name="de Groot N.N."/>
        </authorList>
    </citation>
    <scope>NUCLEOTIDE SEQUENCE [LARGE SCALE GENOMIC DNA]</scope>
    <source>
        <strain evidence="3 4">DSM 19981</strain>
    </source>
</reference>
<evidence type="ECO:0000256" key="1">
    <source>
        <dbReference type="SAM" id="SignalP"/>
    </source>
</evidence>
<keyword evidence="3" id="KW-0378">Hydrolase</keyword>
<dbReference type="InterPro" id="IPR036514">
    <property type="entry name" value="SGNH_hydro_sf"/>
</dbReference>
<sequence>MRTRLGLDGRSVKDRARRHGRWTLLLPLLGWLLAAPAPVHAQTGCPDVLLGDSLAVGMAPFAQAQGFEVIARNGAGIAWLRQQEPRCARRLVLVFGTNDLRGMRNEEADQYLRQISAVMERWPAARIIWATPGCFNRDAQLEQGSTALDRVLARRVNQADDALRHLPAIHRGREARCTYESHDGVHPTGEWYRNWWSALVRSMERTQVAGMR</sequence>
<feature type="chain" id="PRO_5011756459" evidence="1">
    <location>
        <begin position="42"/>
        <end position="212"/>
    </location>
</feature>
<dbReference type="InterPro" id="IPR013830">
    <property type="entry name" value="SGNH_hydro"/>
</dbReference>
<keyword evidence="4" id="KW-1185">Reference proteome</keyword>
<dbReference type="Gene3D" id="3.40.50.1110">
    <property type="entry name" value="SGNH hydrolase"/>
    <property type="match status" value="1"/>
</dbReference>
<dbReference type="Pfam" id="PF13472">
    <property type="entry name" value="Lipase_GDSL_2"/>
    <property type="match status" value="1"/>
</dbReference>
<evidence type="ECO:0000259" key="2">
    <source>
        <dbReference type="Pfam" id="PF13472"/>
    </source>
</evidence>
<dbReference type="SUPFAM" id="SSF52266">
    <property type="entry name" value="SGNH hydrolase"/>
    <property type="match status" value="1"/>
</dbReference>
<name>A0A1I4AC27_9PROT</name>
<dbReference type="RefSeq" id="WP_139226032.1">
    <property type="nucleotide sequence ID" value="NZ_FOSQ01000003.1"/>
</dbReference>
<protein>
    <submittedName>
        <fullName evidence="3">GDSL-like Lipase/Acylhydrolase family</fullName>
    </submittedName>
</protein>
<proteinExistence type="predicted"/>
<gene>
    <name evidence="3" type="ORF">SAMN02745775_103330</name>
</gene>
<accession>A0A1I4AC27</accession>
<evidence type="ECO:0000313" key="4">
    <source>
        <dbReference type="Proteomes" id="UP000199473"/>
    </source>
</evidence>
<feature type="signal peptide" evidence="1">
    <location>
        <begin position="1"/>
        <end position="41"/>
    </location>
</feature>
<dbReference type="EMBL" id="FOSQ01000003">
    <property type="protein sequence ID" value="SFK53945.1"/>
    <property type="molecule type" value="Genomic_DNA"/>
</dbReference>
<organism evidence="3 4">
    <name type="scientific">Falsiroseomonas stagni DSM 19981</name>
    <dbReference type="NCBI Taxonomy" id="1123062"/>
    <lineage>
        <taxon>Bacteria</taxon>
        <taxon>Pseudomonadati</taxon>
        <taxon>Pseudomonadota</taxon>
        <taxon>Alphaproteobacteria</taxon>
        <taxon>Acetobacterales</taxon>
        <taxon>Roseomonadaceae</taxon>
        <taxon>Falsiroseomonas</taxon>
    </lineage>
</organism>
<feature type="domain" description="SGNH hydrolase-type esterase" evidence="2">
    <location>
        <begin position="70"/>
        <end position="193"/>
    </location>
</feature>
<keyword evidence="1" id="KW-0732">Signal</keyword>
<dbReference type="CDD" id="cd00229">
    <property type="entry name" value="SGNH_hydrolase"/>
    <property type="match status" value="1"/>
</dbReference>
<dbReference type="GO" id="GO:0016788">
    <property type="term" value="F:hydrolase activity, acting on ester bonds"/>
    <property type="evidence" value="ECO:0007669"/>
    <property type="project" value="UniProtKB-ARBA"/>
</dbReference>
<evidence type="ECO:0000313" key="3">
    <source>
        <dbReference type="EMBL" id="SFK53945.1"/>
    </source>
</evidence>
<dbReference type="Proteomes" id="UP000199473">
    <property type="component" value="Unassembled WGS sequence"/>
</dbReference>
<dbReference type="AlphaFoldDB" id="A0A1I4AC27"/>
<dbReference type="OrthoDB" id="9804395at2"/>